<name>A0A518B0Q8_9BACT</name>
<protein>
    <submittedName>
        <fullName evidence="2">Uncharacterized protein</fullName>
    </submittedName>
</protein>
<feature type="transmembrane region" description="Helical" evidence="1">
    <location>
        <begin position="116"/>
        <end position="133"/>
    </location>
</feature>
<keyword evidence="3" id="KW-1185">Reference proteome</keyword>
<dbReference type="RefSeq" id="WP_145256629.1">
    <property type="nucleotide sequence ID" value="NZ_CP036279.1"/>
</dbReference>
<sequence>MFEVEVLFLGIVVPFLFSAVVALFLPSSWPGSLRGTLALLAGLVATYLAFGLKSWVSFLPEDGWEYIFVLMGAALVLEGGALGLGLPSAVVWISRLVIACLAGWLSVPGYGALHDWRFLCASLIALAVLALGTSLHRFARERPGVGFPLLLSATLFLASIVIAEAGFNKLAQVGAAVAFGLAGLAAVSWKSRSALPAGAMPAIAVALPVLAFSGFANDYSELPVWCFVILGTAPLLLWLEKLPPGSLLSGWSRQLYDWVVVLVPVGSAVAVVVGR</sequence>
<proteinExistence type="predicted"/>
<dbReference type="EMBL" id="CP036279">
    <property type="protein sequence ID" value="QDU60573.1"/>
    <property type="molecule type" value="Genomic_DNA"/>
</dbReference>
<feature type="transmembrane region" description="Helical" evidence="1">
    <location>
        <begin position="64"/>
        <end position="85"/>
    </location>
</feature>
<organism evidence="2 3">
    <name type="scientific">Kolteria novifilia</name>
    <dbReference type="NCBI Taxonomy" id="2527975"/>
    <lineage>
        <taxon>Bacteria</taxon>
        <taxon>Pseudomonadati</taxon>
        <taxon>Planctomycetota</taxon>
        <taxon>Planctomycetia</taxon>
        <taxon>Kolteriales</taxon>
        <taxon>Kolteriaceae</taxon>
        <taxon>Kolteria</taxon>
    </lineage>
</organism>
<reference evidence="2 3" key="1">
    <citation type="submission" date="2019-02" db="EMBL/GenBank/DDBJ databases">
        <title>Deep-cultivation of Planctomycetes and their phenomic and genomic characterization uncovers novel biology.</title>
        <authorList>
            <person name="Wiegand S."/>
            <person name="Jogler M."/>
            <person name="Boedeker C."/>
            <person name="Pinto D."/>
            <person name="Vollmers J."/>
            <person name="Rivas-Marin E."/>
            <person name="Kohn T."/>
            <person name="Peeters S.H."/>
            <person name="Heuer A."/>
            <person name="Rast P."/>
            <person name="Oberbeckmann S."/>
            <person name="Bunk B."/>
            <person name="Jeske O."/>
            <person name="Meyerdierks A."/>
            <person name="Storesund J.E."/>
            <person name="Kallscheuer N."/>
            <person name="Luecker S."/>
            <person name="Lage O.M."/>
            <person name="Pohl T."/>
            <person name="Merkel B.J."/>
            <person name="Hornburger P."/>
            <person name="Mueller R.-W."/>
            <person name="Bruemmer F."/>
            <person name="Labrenz M."/>
            <person name="Spormann A.M."/>
            <person name="Op den Camp H."/>
            <person name="Overmann J."/>
            <person name="Amann R."/>
            <person name="Jetten M.S.M."/>
            <person name="Mascher T."/>
            <person name="Medema M.H."/>
            <person name="Devos D.P."/>
            <person name="Kaster A.-K."/>
            <person name="Ovreas L."/>
            <person name="Rohde M."/>
            <person name="Galperin M.Y."/>
            <person name="Jogler C."/>
        </authorList>
    </citation>
    <scope>NUCLEOTIDE SEQUENCE [LARGE SCALE GENOMIC DNA]</scope>
    <source>
        <strain evidence="2 3">Pan216</strain>
    </source>
</reference>
<feature type="transmembrane region" description="Helical" evidence="1">
    <location>
        <begin position="222"/>
        <end position="239"/>
    </location>
</feature>
<keyword evidence="1" id="KW-0472">Membrane</keyword>
<accession>A0A518B0Q8</accession>
<keyword evidence="1" id="KW-1133">Transmembrane helix</keyword>
<gene>
    <name evidence="2" type="ORF">Pan216_14190</name>
</gene>
<feature type="transmembrane region" description="Helical" evidence="1">
    <location>
        <begin position="194"/>
        <end position="216"/>
    </location>
</feature>
<feature type="transmembrane region" description="Helical" evidence="1">
    <location>
        <begin position="255"/>
        <end position="274"/>
    </location>
</feature>
<evidence type="ECO:0000313" key="2">
    <source>
        <dbReference type="EMBL" id="QDU60573.1"/>
    </source>
</evidence>
<keyword evidence="1" id="KW-0812">Transmembrane</keyword>
<dbReference type="KEGG" id="knv:Pan216_14190"/>
<dbReference type="Proteomes" id="UP000317093">
    <property type="component" value="Chromosome"/>
</dbReference>
<evidence type="ECO:0000313" key="3">
    <source>
        <dbReference type="Proteomes" id="UP000317093"/>
    </source>
</evidence>
<feature type="transmembrane region" description="Helical" evidence="1">
    <location>
        <begin position="37"/>
        <end position="58"/>
    </location>
</feature>
<feature type="transmembrane region" description="Helical" evidence="1">
    <location>
        <begin position="92"/>
        <end position="110"/>
    </location>
</feature>
<feature type="transmembrane region" description="Helical" evidence="1">
    <location>
        <begin position="6"/>
        <end position="25"/>
    </location>
</feature>
<feature type="transmembrane region" description="Helical" evidence="1">
    <location>
        <begin position="145"/>
        <end position="163"/>
    </location>
</feature>
<evidence type="ECO:0000256" key="1">
    <source>
        <dbReference type="SAM" id="Phobius"/>
    </source>
</evidence>
<dbReference type="AlphaFoldDB" id="A0A518B0Q8"/>
<feature type="transmembrane region" description="Helical" evidence="1">
    <location>
        <begin position="169"/>
        <end position="187"/>
    </location>
</feature>